<keyword evidence="1" id="KW-0732">Signal</keyword>
<accession>A0ABT8RYA1</accession>
<proteinExistence type="predicted"/>
<keyword evidence="3" id="KW-1185">Reference proteome</keyword>
<dbReference type="EMBL" id="JAUKVY010000002">
    <property type="protein sequence ID" value="MDO1531375.1"/>
    <property type="molecule type" value="Genomic_DNA"/>
</dbReference>
<organism evidence="2 3">
    <name type="scientific">Variovorax ginsengisoli</name>
    <dbReference type="NCBI Taxonomy" id="363844"/>
    <lineage>
        <taxon>Bacteria</taxon>
        <taxon>Pseudomonadati</taxon>
        <taxon>Pseudomonadota</taxon>
        <taxon>Betaproteobacteria</taxon>
        <taxon>Burkholderiales</taxon>
        <taxon>Comamonadaceae</taxon>
        <taxon>Variovorax</taxon>
    </lineage>
</organism>
<feature type="chain" id="PRO_5045487458" description="Carboxypeptidase regulatory-like domain-containing protein" evidence="1">
    <location>
        <begin position="25"/>
        <end position="164"/>
    </location>
</feature>
<evidence type="ECO:0000313" key="2">
    <source>
        <dbReference type="EMBL" id="MDO1531375.1"/>
    </source>
</evidence>
<name>A0ABT8RYA1_9BURK</name>
<sequence length="164" mass="17639">MNPTRFWHSAAALAIFGMFTSAQALTNPPIRMAQGIEYMCGGKSSAEAAFMQTVAPRWAATFEFAVSRGKPGQFPSDVKVVVRDRYSGRLVMETATGSPFMLARLDPGAYEVEATLAGITLQQPLTVFNGLSAKAQFVWPSNVDFAAAMGLPRAEQQASVRTGN</sequence>
<feature type="signal peptide" evidence="1">
    <location>
        <begin position="1"/>
        <end position="24"/>
    </location>
</feature>
<evidence type="ECO:0008006" key="4">
    <source>
        <dbReference type="Google" id="ProtNLM"/>
    </source>
</evidence>
<evidence type="ECO:0000313" key="3">
    <source>
        <dbReference type="Proteomes" id="UP001169027"/>
    </source>
</evidence>
<protein>
    <recommendedName>
        <fullName evidence="4">Carboxypeptidase regulatory-like domain-containing protein</fullName>
    </recommendedName>
</protein>
<evidence type="ECO:0000256" key="1">
    <source>
        <dbReference type="SAM" id="SignalP"/>
    </source>
</evidence>
<gene>
    <name evidence="2" type="ORF">Q2T77_03660</name>
</gene>
<dbReference type="RefSeq" id="WP_301804055.1">
    <property type="nucleotide sequence ID" value="NZ_JAUJZH010000002.1"/>
</dbReference>
<reference evidence="2" key="1">
    <citation type="submission" date="2023-06" db="EMBL/GenBank/DDBJ databases">
        <authorList>
            <person name="Jiang Y."/>
            <person name="Liu Q."/>
        </authorList>
    </citation>
    <scope>NUCLEOTIDE SEQUENCE</scope>
    <source>
        <strain evidence="2">CGMCC 1.12090</strain>
    </source>
</reference>
<comment type="caution">
    <text evidence="2">The sequence shown here is derived from an EMBL/GenBank/DDBJ whole genome shotgun (WGS) entry which is preliminary data.</text>
</comment>
<dbReference type="Proteomes" id="UP001169027">
    <property type="component" value="Unassembled WGS sequence"/>
</dbReference>